<name>A0A2U8DKD9_9CLOT</name>
<organism evidence="8 9">
    <name type="scientific">Clostridium drakei</name>
    <dbReference type="NCBI Taxonomy" id="332101"/>
    <lineage>
        <taxon>Bacteria</taxon>
        <taxon>Bacillati</taxon>
        <taxon>Bacillota</taxon>
        <taxon>Clostridia</taxon>
        <taxon>Eubacteriales</taxon>
        <taxon>Clostridiaceae</taxon>
        <taxon>Clostridium</taxon>
    </lineage>
</organism>
<dbReference type="AlphaFoldDB" id="A0A2U8DKD9"/>
<keyword evidence="9" id="KW-1185">Reference proteome</keyword>
<dbReference type="EMBL" id="CP020953">
    <property type="protein sequence ID" value="AWI03173.1"/>
    <property type="molecule type" value="Genomic_DNA"/>
</dbReference>
<dbReference type="GO" id="GO:0005886">
    <property type="term" value="C:plasma membrane"/>
    <property type="evidence" value="ECO:0007669"/>
    <property type="project" value="UniProtKB-SubCell"/>
</dbReference>
<feature type="coiled-coil region" evidence="6">
    <location>
        <begin position="175"/>
        <end position="202"/>
    </location>
</feature>
<feature type="transmembrane region" description="Helical" evidence="7">
    <location>
        <begin position="59"/>
        <end position="92"/>
    </location>
</feature>
<keyword evidence="5 7" id="KW-0472">Membrane</keyword>
<evidence type="ECO:0000313" key="8">
    <source>
        <dbReference type="EMBL" id="AWI03173.1"/>
    </source>
</evidence>
<reference evidence="9" key="1">
    <citation type="submission" date="2017-04" db="EMBL/GenBank/DDBJ databases">
        <authorList>
            <person name="Song Y."/>
            <person name="Cho B.-K."/>
        </authorList>
    </citation>
    <scope>NUCLEOTIDE SEQUENCE [LARGE SCALE GENOMIC DNA]</scope>
    <source>
        <strain evidence="9">SL1</strain>
    </source>
</reference>
<feature type="transmembrane region" description="Helical" evidence="7">
    <location>
        <begin position="31"/>
        <end position="47"/>
    </location>
</feature>
<accession>A0A2U8DKD9</accession>
<dbReference type="Proteomes" id="UP000244910">
    <property type="component" value="Chromosome"/>
</dbReference>
<feature type="transmembrane region" description="Helical" evidence="7">
    <location>
        <begin position="129"/>
        <end position="147"/>
    </location>
</feature>
<dbReference type="InterPro" id="IPR010343">
    <property type="entry name" value="ArAE_1"/>
</dbReference>
<dbReference type="OrthoDB" id="1653617at2"/>
<evidence type="ECO:0000256" key="5">
    <source>
        <dbReference type="ARBA" id="ARBA00023136"/>
    </source>
</evidence>
<dbReference type="Pfam" id="PF06081">
    <property type="entry name" value="ArAE_1"/>
    <property type="match status" value="1"/>
</dbReference>
<keyword evidence="4 7" id="KW-1133">Transmembrane helix</keyword>
<dbReference type="RefSeq" id="WP_032079242.1">
    <property type="nucleotide sequence ID" value="NZ_CP020953.1"/>
</dbReference>
<evidence type="ECO:0000256" key="3">
    <source>
        <dbReference type="ARBA" id="ARBA00022692"/>
    </source>
</evidence>
<gene>
    <name evidence="8" type="ORF">B9W14_01180</name>
</gene>
<keyword evidence="2" id="KW-1003">Cell membrane</keyword>
<keyword evidence="3 7" id="KW-0812">Transmembrane</keyword>
<evidence type="ECO:0000256" key="2">
    <source>
        <dbReference type="ARBA" id="ARBA00022475"/>
    </source>
</evidence>
<dbReference type="KEGG" id="cdrk:B9W14_01180"/>
<feature type="transmembrane region" description="Helical" evidence="7">
    <location>
        <begin position="98"/>
        <end position="117"/>
    </location>
</feature>
<evidence type="ECO:0000313" key="9">
    <source>
        <dbReference type="Proteomes" id="UP000244910"/>
    </source>
</evidence>
<sequence length="294" mass="33852">MKFRKIGMRNIKTAISVSICVALAHVFNREYIFYAVIASVIAMQNSVADSFKTGKNRMLGTITGAVIGFIFAFISPNNIILCGIGIIILIFICNSLGWNKSITISCIVFLAIMLNLNGRSPLMYSINRIIDTFIGITVAVLVNYFILPPKHLDKLYDQYILAIDKVFIIMEEKLCNHKRVNLDKLENEILKLKSNLNTYTSEIRIRQQKNMYVDEIKKIINVCNEIYIHLKIIESIEQVCGLNEINHIRVIDMFSKEPMREKENDQISTVFNYHVENILNLLDKLEVIKYLNKH</sequence>
<evidence type="ECO:0000256" key="7">
    <source>
        <dbReference type="SAM" id="Phobius"/>
    </source>
</evidence>
<protein>
    <submittedName>
        <fullName evidence="8">FUSC family protein</fullName>
    </submittedName>
</protein>
<evidence type="ECO:0000256" key="4">
    <source>
        <dbReference type="ARBA" id="ARBA00022989"/>
    </source>
</evidence>
<proteinExistence type="predicted"/>
<dbReference type="PANTHER" id="PTHR30509">
    <property type="entry name" value="P-HYDROXYBENZOIC ACID EFFLUX PUMP SUBUNIT-RELATED"/>
    <property type="match status" value="1"/>
</dbReference>
<evidence type="ECO:0000256" key="1">
    <source>
        <dbReference type="ARBA" id="ARBA00004651"/>
    </source>
</evidence>
<evidence type="ECO:0000256" key="6">
    <source>
        <dbReference type="SAM" id="Coils"/>
    </source>
</evidence>
<keyword evidence="6" id="KW-0175">Coiled coil</keyword>
<comment type="subcellular location">
    <subcellularLocation>
        <location evidence="1">Cell membrane</location>
        <topology evidence="1">Multi-pass membrane protein</topology>
    </subcellularLocation>
</comment>
<dbReference type="PANTHER" id="PTHR30509:SF9">
    <property type="entry name" value="MULTIDRUG RESISTANCE PROTEIN MDTO"/>
    <property type="match status" value="1"/>
</dbReference>